<organism evidence="1 2">
    <name type="scientific">Desulfonema ishimotonii</name>
    <dbReference type="NCBI Taxonomy" id="45657"/>
    <lineage>
        <taxon>Bacteria</taxon>
        <taxon>Pseudomonadati</taxon>
        <taxon>Thermodesulfobacteriota</taxon>
        <taxon>Desulfobacteria</taxon>
        <taxon>Desulfobacterales</taxon>
        <taxon>Desulfococcaceae</taxon>
        <taxon>Desulfonema</taxon>
    </lineage>
</organism>
<reference evidence="2" key="1">
    <citation type="submission" date="2017-11" db="EMBL/GenBank/DDBJ databases">
        <authorList>
            <person name="Watanabe M."/>
            <person name="Kojima H."/>
        </authorList>
    </citation>
    <scope>NUCLEOTIDE SEQUENCE [LARGE SCALE GENOMIC DNA]</scope>
    <source>
        <strain evidence="2">Tokyo 01</strain>
    </source>
</reference>
<evidence type="ECO:0000313" key="2">
    <source>
        <dbReference type="Proteomes" id="UP000288096"/>
    </source>
</evidence>
<dbReference type="RefSeq" id="WP_124328326.1">
    <property type="nucleotide sequence ID" value="NZ_BEXT01000001.1"/>
</dbReference>
<reference evidence="2" key="2">
    <citation type="submission" date="2019-01" db="EMBL/GenBank/DDBJ databases">
        <title>Genome sequence of Desulfonema ishimotonii strain Tokyo 01.</title>
        <authorList>
            <person name="Fukui M."/>
        </authorList>
    </citation>
    <scope>NUCLEOTIDE SEQUENCE [LARGE SCALE GENOMIC DNA]</scope>
    <source>
        <strain evidence="2">Tokyo 01</strain>
    </source>
</reference>
<sequence length="64" mass="7365">MKVLKIRKKTDNLELVSKLMNSVCAKYDCSVRYNAENGTIDYTGDDDYKSLIAEETINIFAKKR</sequence>
<dbReference type="AlphaFoldDB" id="A0A401FVJ4"/>
<accession>A0A401FVJ4</accession>
<dbReference type="EMBL" id="BEXT01000001">
    <property type="protein sequence ID" value="GBC60981.1"/>
    <property type="molecule type" value="Genomic_DNA"/>
</dbReference>
<proteinExistence type="predicted"/>
<keyword evidence="2" id="KW-1185">Reference proteome</keyword>
<protein>
    <submittedName>
        <fullName evidence="1">Uncharacterized protein</fullName>
    </submittedName>
</protein>
<comment type="caution">
    <text evidence="1">The sequence shown here is derived from an EMBL/GenBank/DDBJ whole genome shotgun (WGS) entry which is preliminary data.</text>
</comment>
<dbReference type="OrthoDB" id="5422504at2"/>
<dbReference type="Proteomes" id="UP000288096">
    <property type="component" value="Unassembled WGS sequence"/>
</dbReference>
<name>A0A401FVJ4_9BACT</name>
<evidence type="ECO:0000313" key="1">
    <source>
        <dbReference type="EMBL" id="GBC60981.1"/>
    </source>
</evidence>
<gene>
    <name evidence="1" type="ORF">DENIS_1941</name>
</gene>